<dbReference type="SUPFAM" id="SSF52087">
    <property type="entry name" value="CRAL/TRIO domain"/>
    <property type="match status" value="1"/>
</dbReference>
<proteinExistence type="predicted"/>
<dbReference type="OrthoDB" id="75724at2759"/>
<dbReference type="AlphaFoldDB" id="E2B177"/>
<dbReference type="GO" id="GO:1902936">
    <property type="term" value="F:phosphatidylinositol bisphosphate binding"/>
    <property type="evidence" value="ECO:0007669"/>
    <property type="project" value="TreeGrafter"/>
</dbReference>
<dbReference type="Pfam" id="PF00650">
    <property type="entry name" value="CRAL_TRIO"/>
    <property type="match status" value="1"/>
</dbReference>
<evidence type="ECO:0000259" key="1">
    <source>
        <dbReference type="PROSITE" id="PS50191"/>
    </source>
</evidence>
<protein>
    <submittedName>
        <fullName evidence="2">Alpha-tocopherol transfer protein-like</fullName>
    </submittedName>
</protein>
<dbReference type="PRINTS" id="PR00180">
    <property type="entry name" value="CRETINALDHBP"/>
</dbReference>
<dbReference type="PROSITE" id="PS50191">
    <property type="entry name" value="CRAL_TRIO"/>
    <property type="match status" value="1"/>
</dbReference>
<dbReference type="SMART" id="SM00516">
    <property type="entry name" value="SEC14"/>
    <property type="match status" value="1"/>
</dbReference>
<name>E2B177_CAMFO</name>
<evidence type="ECO:0000313" key="3">
    <source>
        <dbReference type="Proteomes" id="UP000000311"/>
    </source>
</evidence>
<sequence length="322" mass="37650">MASSATIKEDLKLPCKEEIYRQWQENGSKMFFGEHELKLELIEMDELFIQKAKEELRETPEIIAKSCAELKKLIEGESNLIVPDDEDFYKSFLRPCKYYPKSAFSLIKRFYRFRQNYPHIFIHLLPSKEKIAFCANLIYPLPFRAKDGTRILLIEGGKRWNPKEVSINDFFKGVMLCLLLSLGEPKTQIAGACVIIDVEGLSLSHITYITPSFAKMMVEFTQKCLPLRLKNIHIVKQSFLFNMAFAIFKPFLEEKIRKRICFHGTNWESLTTFIDKKALLKRHGGELEMPERQFGVNFWQGLCYCESFFEGNNNFTQLTIYI</sequence>
<dbReference type="EMBL" id="GL444799">
    <property type="protein sequence ID" value="EFN60569.1"/>
    <property type="molecule type" value="Genomic_DNA"/>
</dbReference>
<dbReference type="SUPFAM" id="SSF46938">
    <property type="entry name" value="CRAL/TRIO N-terminal domain"/>
    <property type="match status" value="1"/>
</dbReference>
<dbReference type="InterPro" id="IPR001251">
    <property type="entry name" value="CRAL-TRIO_dom"/>
</dbReference>
<feature type="domain" description="CRAL-TRIO" evidence="1">
    <location>
        <begin position="126"/>
        <end position="291"/>
    </location>
</feature>
<gene>
    <name evidence="2" type="ORF">EAG_13044</name>
</gene>
<keyword evidence="3" id="KW-1185">Reference proteome</keyword>
<dbReference type="PANTHER" id="PTHR10174">
    <property type="entry name" value="ALPHA-TOCOPHEROL TRANSFER PROTEIN-RELATED"/>
    <property type="match status" value="1"/>
</dbReference>
<dbReference type="OMA" id="RMEKEPA"/>
<dbReference type="InParanoid" id="E2B177"/>
<organism evidence="3">
    <name type="scientific">Camponotus floridanus</name>
    <name type="common">Florida carpenter ant</name>
    <dbReference type="NCBI Taxonomy" id="104421"/>
    <lineage>
        <taxon>Eukaryota</taxon>
        <taxon>Metazoa</taxon>
        <taxon>Ecdysozoa</taxon>
        <taxon>Arthropoda</taxon>
        <taxon>Hexapoda</taxon>
        <taxon>Insecta</taxon>
        <taxon>Pterygota</taxon>
        <taxon>Neoptera</taxon>
        <taxon>Endopterygota</taxon>
        <taxon>Hymenoptera</taxon>
        <taxon>Apocrita</taxon>
        <taxon>Aculeata</taxon>
        <taxon>Formicoidea</taxon>
        <taxon>Formicidae</taxon>
        <taxon>Formicinae</taxon>
        <taxon>Camponotus</taxon>
    </lineage>
</organism>
<dbReference type="Gene3D" id="3.40.525.10">
    <property type="entry name" value="CRAL-TRIO lipid binding domain"/>
    <property type="match status" value="1"/>
</dbReference>
<dbReference type="GO" id="GO:0016020">
    <property type="term" value="C:membrane"/>
    <property type="evidence" value="ECO:0007669"/>
    <property type="project" value="TreeGrafter"/>
</dbReference>
<accession>E2B177</accession>
<dbReference type="InterPro" id="IPR036865">
    <property type="entry name" value="CRAL-TRIO_dom_sf"/>
</dbReference>
<dbReference type="Proteomes" id="UP000000311">
    <property type="component" value="Unassembled WGS sequence"/>
</dbReference>
<dbReference type="Gene3D" id="1.20.5.1200">
    <property type="entry name" value="Alpha-tocopherol transfer"/>
    <property type="match status" value="1"/>
</dbReference>
<evidence type="ECO:0000313" key="2">
    <source>
        <dbReference type="EMBL" id="EFN60569.1"/>
    </source>
</evidence>
<dbReference type="CDD" id="cd00170">
    <property type="entry name" value="SEC14"/>
    <property type="match status" value="1"/>
</dbReference>
<reference evidence="2 3" key="1">
    <citation type="journal article" date="2010" name="Science">
        <title>Genomic comparison of the ants Camponotus floridanus and Harpegnathos saltator.</title>
        <authorList>
            <person name="Bonasio R."/>
            <person name="Zhang G."/>
            <person name="Ye C."/>
            <person name="Mutti N.S."/>
            <person name="Fang X."/>
            <person name="Qin N."/>
            <person name="Donahue G."/>
            <person name="Yang P."/>
            <person name="Li Q."/>
            <person name="Li C."/>
            <person name="Zhang P."/>
            <person name="Huang Z."/>
            <person name="Berger S.L."/>
            <person name="Reinberg D."/>
            <person name="Wang J."/>
            <person name="Liebig J."/>
        </authorList>
    </citation>
    <scope>NUCLEOTIDE SEQUENCE [LARGE SCALE GENOMIC DNA]</scope>
    <source>
        <strain evidence="3">C129</strain>
    </source>
</reference>
<dbReference type="InterPro" id="IPR036273">
    <property type="entry name" value="CRAL/TRIO_N_dom_sf"/>
</dbReference>
<dbReference type="STRING" id="104421.E2B177"/>
<dbReference type="Gene3D" id="1.10.8.20">
    <property type="entry name" value="N-terminal domain of phosphatidylinositol transfer protein sec14p"/>
    <property type="match status" value="1"/>
</dbReference>
<dbReference type="PANTHER" id="PTHR10174:SF220">
    <property type="entry name" value="LD41874P"/>
    <property type="match status" value="1"/>
</dbReference>